<reference evidence="1 2" key="1">
    <citation type="submission" date="2012-08" db="EMBL/GenBank/DDBJ databases">
        <title>Oryza genome evolution.</title>
        <authorList>
            <person name="Wing R.A."/>
        </authorList>
    </citation>
    <scope>NUCLEOTIDE SEQUENCE</scope>
</reference>
<dbReference type="Gramene" id="LPERR03G03110.1">
    <property type="protein sequence ID" value="LPERR03G03110.1"/>
    <property type="gene ID" value="LPERR03G03110"/>
</dbReference>
<organism evidence="1 2">
    <name type="scientific">Leersia perrieri</name>
    <dbReference type="NCBI Taxonomy" id="77586"/>
    <lineage>
        <taxon>Eukaryota</taxon>
        <taxon>Viridiplantae</taxon>
        <taxon>Streptophyta</taxon>
        <taxon>Embryophyta</taxon>
        <taxon>Tracheophyta</taxon>
        <taxon>Spermatophyta</taxon>
        <taxon>Magnoliopsida</taxon>
        <taxon>Liliopsida</taxon>
        <taxon>Poales</taxon>
        <taxon>Poaceae</taxon>
        <taxon>BOP clade</taxon>
        <taxon>Oryzoideae</taxon>
        <taxon>Oryzeae</taxon>
        <taxon>Oryzinae</taxon>
        <taxon>Leersia</taxon>
    </lineage>
</organism>
<sequence>MGKEEGGEDAPPPARFATAYVCRYRLRRRRTKASASYVVVPLVAAPSVLDPVISCMAVGETSSDESNTH</sequence>
<dbReference type="Proteomes" id="UP000032180">
    <property type="component" value="Chromosome 3"/>
</dbReference>
<reference evidence="2" key="2">
    <citation type="submission" date="2013-12" db="EMBL/GenBank/DDBJ databases">
        <authorList>
            <person name="Yu Y."/>
            <person name="Lee S."/>
            <person name="de Baynast K."/>
            <person name="Wissotski M."/>
            <person name="Liu L."/>
            <person name="Talag J."/>
            <person name="Goicoechea J."/>
            <person name="Angelova A."/>
            <person name="Jetty R."/>
            <person name="Kudrna D."/>
            <person name="Golser W."/>
            <person name="Rivera L."/>
            <person name="Zhang J."/>
            <person name="Wing R."/>
        </authorList>
    </citation>
    <scope>NUCLEOTIDE SEQUENCE</scope>
</reference>
<reference evidence="1" key="3">
    <citation type="submission" date="2015-04" db="UniProtKB">
        <authorList>
            <consortium name="EnsemblPlants"/>
        </authorList>
    </citation>
    <scope>IDENTIFICATION</scope>
</reference>
<dbReference type="EnsemblPlants" id="LPERR03G03110.1">
    <property type="protein sequence ID" value="LPERR03G03110.1"/>
    <property type="gene ID" value="LPERR03G03110"/>
</dbReference>
<evidence type="ECO:0000313" key="1">
    <source>
        <dbReference type="EnsemblPlants" id="LPERR03G03110.1"/>
    </source>
</evidence>
<name>A0A0D9VPF6_9ORYZ</name>
<proteinExistence type="predicted"/>
<evidence type="ECO:0000313" key="2">
    <source>
        <dbReference type="Proteomes" id="UP000032180"/>
    </source>
</evidence>
<keyword evidence="2" id="KW-1185">Reference proteome</keyword>
<dbReference type="AlphaFoldDB" id="A0A0D9VPF6"/>
<protein>
    <submittedName>
        <fullName evidence="1">Uncharacterized protein</fullName>
    </submittedName>
</protein>
<accession>A0A0D9VPF6</accession>
<dbReference type="HOGENOM" id="CLU_2779492_0_0_1"/>